<reference evidence="1" key="1">
    <citation type="journal article" date="2017" name="Nature">
        <title>The sunflower genome provides insights into oil metabolism, flowering and Asterid evolution.</title>
        <authorList>
            <person name="Badouin H."/>
            <person name="Gouzy J."/>
            <person name="Grassa C.J."/>
            <person name="Murat F."/>
            <person name="Staton S.E."/>
            <person name="Cottret L."/>
            <person name="Lelandais-Briere C."/>
            <person name="Owens G.L."/>
            <person name="Carrere S."/>
            <person name="Mayjonade B."/>
            <person name="Legrand L."/>
            <person name="Gill N."/>
            <person name="Kane N.C."/>
            <person name="Bowers J.E."/>
            <person name="Hubner S."/>
            <person name="Bellec A."/>
            <person name="Berard A."/>
            <person name="Berges H."/>
            <person name="Blanchet N."/>
            <person name="Boniface M.C."/>
            <person name="Brunel D."/>
            <person name="Catrice O."/>
            <person name="Chaidir N."/>
            <person name="Claudel C."/>
            <person name="Donnadieu C."/>
            <person name="Faraut T."/>
            <person name="Fievet G."/>
            <person name="Helmstetter N."/>
            <person name="King M."/>
            <person name="Knapp S.J."/>
            <person name="Lai Z."/>
            <person name="Le Paslier M.C."/>
            <person name="Lippi Y."/>
            <person name="Lorenzon L."/>
            <person name="Mandel J.R."/>
            <person name="Marage G."/>
            <person name="Marchand G."/>
            <person name="Marquand E."/>
            <person name="Bret-Mestries E."/>
            <person name="Morien E."/>
            <person name="Nambeesan S."/>
            <person name="Nguyen T."/>
            <person name="Pegot-Espagnet P."/>
            <person name="Pouilly N."/>
            <person name="Raftis F."/>
            <person name="Sallet E."/>
            <person name="Schiex T."/>
            <person name="Thomas J."/>
            <person name="Vandecasteele C."/>
            <person name="Vares D."/>
            <person name="Vear F."/>
            <person name="Vautrin S."/>
            <person name="Crespi M."/>
            <person name="Mangin B."/>
            <person name="Burke J.M."/>
            <person name="Salse J."/>
            <person name="Munos S."/>
            <person name="Vincourt P."/>
            <person name="Rieseberg L.H."/>
            <person name="Langlade N.B."/>
        </authorList>
    </citation>
    <scope>NUCLEOTIDE SEQUENCE</scope>
    <source>
        <tissue evidence="1">Leaves</tissue>
    </source>
</reference>
<keyword evidence="2" id="KW-1185">Reference proteome</keyword>
<evidence type="ECO:0000313" key="1">
    <source>
        <dbReference type="EMBL" id="KAF5796020.1"/>
    </source>
</evidence>
<dbReference type="Proteomes" id="UP000215914">
    <property type="component" value="Unassembled WGS sequence"/>
</dbReference>
<sequence>MDKDQYWGYNTDTLIQICCSMKRGPLSTMSTLEALGLDIQQWVISYFNGCLFQSSYSKVNDIPFTLTRHKFGRQLTSSTNFSKTRKADTNQETKHARCKG</sequence>
<protein>
    <submittedName>
        <fullName evidence="1">Uncharacterized protein</fullName>
    </submittedName>
</protein>
<accession>A0A9K3IGD3</accession>
<organism evidence="1 2">
    <name type="scientific">Helianthus annuus</name>
    <name type="common">Common sunflower</name>
    <dbReference type="NCBI Taxonomy" id="4232"/>
    <lineage>
        <taxon>Eukaryota</taxon>
        <taxon>Viridiplantae</taxon>
        <taxon>Streptophyta</taxon>
        <taxon>Embryophyta</taxon>
        <taxon>Tracheophyta</taxon>
        <taxon>Spermatophyta</taxon>
        <taxon>Magnoliopsida</taxon>
        <taxon>eudicotyledons</taxon>
        <taxon>Gunneridae</taxon>
        <taxon>Pentapetalae</taxon>
        <taxon>asterids</taxon>
        <taxon>campanulids</taxon>
        <taxon>Asterales</taxon>
        <taxon>Asteraceae</taxon>
        <taxon>Asteroideae</taxon>
        <taxon>Heliantheae alliance</taxon>
        <taxon>Heliantheae</taxon>
        <taxon>Helianthus</taxon>
    </lineage>
</organism>
<comment type="caution">
    <text evidence="1">The sequence shown here is derived from an EMBL/GenBank/DDBJ whole genome shotgun (WGS) entry which is preliminary data.</text>
</comment>
<dbReference type="AlphaFoldDB" id="A0A9K3IGD3"/>
<proteinExistence type="predicted"/>
<gene>
    <name evidence="1" type="ORF">HanXRQr2_Chr08g0346531</name>
</gene>
<reference evidence="1" key="2">
    <citation type="submission" date="2020-06" db="EMBL/GenBank/DDBJ databases">
        <title>Helianthus annuus Genome sequencing and assembly Release 2.</title>
        <authorList>
            <person name="Gouzy J."/>
            <person name="Langlade N."/>
            <person name="Munos S."/>
        </authorList>
    </citation>
    <scope>NUCLEOTIDE SEQUENCE</scope>
    <source>
        <tissue evidence="1">Leaves</tissue>
    </source>
</reference>
<evidence type="ECO:0000313" key="2">
    <source>
        <dbReference type="Proteomes" id="UP000215914"/>
    </source>
</evidence>
<dbReference type="Gramene" id="mRNA:HanXRQr2_Chr08g0346531">
    <property type="protein sequence ID" value="mRNA:HanXRQr2_Chr08g0346531"/>
    <property type="gene ID" value="HanXRQr2_Chr08g0346531"/>
</dbReference>
<dbReference type="EMBL" id="MNCJ02000323">
    <property type="protein sequence ID" value="KAF5796020.1"/>
    <property type="molecule type" value="Genomic_DNA"/>
</dbReference>
<name>A0A9K3IGD3_HELAN</name>